<dbReference type="InterPro" id="IPR045340">
    <property type="entry name" value="DUF6533"/>
</dbReference>
<keyword evidence="1" id="KW-0812">Transmembrane</keyword>
<feature type="transmembrane region" description="Helical" evidence="1">
    <location>
        <begin position="38"/>
        <end position="59"/>
    </location>
</feature>
<sequence>MNLQVGASVLGLVLTGCDITFTWQAEVQYIWRKPLRITFVRCLFVLMRYLPVAFHIIWIHGAEQVPEEHCKIIEIFRVVTRSILLLSLDLILMLRGVFLLFVLAIRIASSAYTSQDQLVLRFPKEIKFTKYCIAAIRRTGRSAYHITSSCRGMPHILNLQRLELASPSATSSERKEDLELTTIENVNITTWDAPWDTRTFQIVEHDTVTPQQLEGAEPSSWRSVYTV</sequence>
<organism evidence="3 4">
    <name type="scientific">Rhodocollybia butyracea</name>
    <dbReference type="NCBI Taxonomy" id="206335"/>
    <lineage>
        <taxon>Eukaryota</taxon>
        <taxon>Fungi</taxon>
        <taxon>Dikarya</taxon>
        <taxon>Basidiomycota</taxon>
        <taxon>Agaricomycotina</taxon>
        <taxon>Agaricomycetes</taxon>
        <taxon>Agaricomycetidae</taxon>
        <taxon>Agaricales</taxon>
        <taxon>Marasmiineae</taxon>
        <taxon>Omphalotaceae</taxon>
        <taxon>Rhodocollybia</taxon>
    </lineage>
</organism>
<dbReference type="Proteomes" id="UP000772434">
    <property type="component" value="Unassembled WGS sequence"/>
</dbReference>
<proteinExistence type="predicted"/>
<evidence type="ECO:0000313" key="4">
    <source>
        <dbReference type="Proteomes" id="UP000772434"/>
    </source>
</evidence>
<keyword evidence="1" id="KW-1133">Transmembrane helix</keyword>
<feature type="transmembrane region" description="Helical" evidence="1">
    <location>
        <begin position="83"/>
        <end position="105"/>
    </location>
</feature>
<dbReference type="Pfam" id="PF20151">
    <property type="entry name" value="DUF6533"/>
    <property type="match status" value="1"/>
</dbReference>
<comment type="caution">
    <text evidence="3">The sequence shown here is derived from an EMBL/GenBank/DDBJ whole genome shotgun (WGS) entry which is preliminary data.</text>
</comment>
<dbReference type="AlphaFoldDB" id="A0A9P5PFS5"/>
<accession>A0A9P5PFS5</accession>
<evidence type="ECO:0000256" key="1">
    <source>
        <dbReference type="SAM" id="Phobius"/>
    </source>
</evidence>
<dbReference type="OrthoDB" id="3020506at2759"/>
<gene>
    <name evidence="3" type="ORF">BDP27DRAFT_1368323</name>
</gene>
<evidence type="ECO:0000313" key="3">
    <source>
        <dbReference type="EMBL" id="KAF9063038.1"/>
    </source>
</evidence>
<evidence type="ECO:0000259" key="2">
    <source>
        <dbReference type="Pfam" id="PF20151"/>
    </source>
</evidence>
<reference evidence="3" key="1">
    <citation type="submission" date="2020-11" db="EMBL/GenBank/DDBJ databases">
        <authorList>
            <consortium name="DOE Joint Genome Institute"/>
            <person name="Ahrendt S."/>
            <person name="Riley R."/>
            <person name="Andreopoulos W."/>
            <person name="Labutti K."/>
            <person name="Pangilinan J."/>
            <person name="Ruiz-Duenas F.J."/>
            <person name="Barrasa J.M."/>
            <person name="Sanchez-Garcia M."/>
            <person name="Camarero S."/>
            <person name="Miyauchi S."/>
            <person name="Serrano A."/>
            <person name="Linde D."/>
            <person name="Babiker R."/>
            <person name="Drula E."/>
            <person name="Ayuso-Fernandez I."/>
            <person name="Pacheco R."/>
            <person name="Padilla G."/>
            <person name="Ferreira P."/>
            <person name="Barriuso J."/>
            <person name="Kellner H."/>
            <person name="Castanera R."/>
            <person name="Alfaro M."/>
            <person name="Ramirez L."/>
            <person name="Pisabarro A.G."/>
            <person name="Kuo A."/>
            <person name="Tritt A."/>
            <person name="Lipzen A."/>
            <person name="He G."/>
            <person name="Yan M."/>
            <person name="Ng V."/>
            <person name="Cullen D."/>
            <person name="Martin F."/>
            <person name="Rosso M.-N."/>
            <person name="Henrissat B."/>
            <person name="Hibbett D."/>
            <person name="Martinez A.T."/>
            <person name="Grigoriev I.V."/>
        </authorList>
    </citation>
    <scope>NUCLEOTIDE SEQUENCE</scope>
    <source>
        <strain evidence="3">AH 40177</strain>
    </source>
</reference>
<feature type="domain" description="DUF6533" evidence="2">
    <location>
        <begin position="11"/>
        <end position="52"/>
    </location>
</feature>
<protein>
    <recommendedName>
        <fullName evidence="2">DUF6533 domain-containing protein</fullName>
    </recommendedName>
</protein>
<dbReference type="EMBL" id="JADNRY010000155">
    <property type="protein sequence ID" value="KAF9063038.1"/>
    <property type="molecule type" value="Genomic_DNA"/>
</dbReference>
<name>A0A9P5PFS5_9AGAR</name>
<keyword evidence="1" id="KW-0472">Membrane</keyword>
<keyword evidence="4" id="KW-1185">Reference proteome</keyword>